<evidence type="ECO:0000313" key="3">
    <source>
        <dbReference type="WBParaSite" id="HPBE_0000290101-mRNA-1"/>
    </source>
</evidence>
<protein>
    <submittedName>
        <fullName evidence="3">Flagellar export protein FliJ</fullName>
    </submittedName>
</protein>
<name>A0A183F9Q9_HELPZ</name>
<dbReference type="AlphaFoldDB" id="A0A183F9Q9"/>
<organism evidence="2 3">
    <name type="scientific">Heligmosomoides polygyrus</name>
    <name type="common">Parasitic roundworm</name>
    <dbReference type="NCBI Taxonomy" id="6339"/>
    <lineage>
        <taxon>Eukaryota</taxon>
        <taxon>Metazoa</taxon>
        <taxon>Ecdysozoa</taxon>
        <taxon>Nematoda</taxon>
        <taxon>Chromadorea</taxon>
        <taxon>Rhabditida</taxon>
        <taxon>Rhabditina</taxon>
        <taxon>Rhabditomorpha</taxon>
        <taxon>Strongyloidea</taxon>
        <taxon>Heligmosomidae</taxon>
        <taxon>Heligmosomoides</taxon>
    </lineage>
</organism>
<reference evidence="1 2" key="1">
    <citation type="submission" date="2018-11" db="EMBL/GenBank/DDBJ databases">
        <authorList>
            <consortium name="Pathogen Informatics"/>
        </authorList>
    </citation>
    <scope>NUCLEOTIDE SEQUENCE [LARGE SCALE GENOMIC DNA]</scope>
</reference>
<evidence type="ECO:0000313" key="1">
    <source>
        <dbReference type="EMBL" id="VDO29154.1"/>
    </source>
</evidence>
<dbReference type="Proteomes" id="UP000050761">
    <property type="component" value="Unassembled WGS sequence"/>
</dbReference>
<gene>
    <name evidence="1" type="ORF">HPBE_LOCUS2902</name>
</gene>
<dbReference type="OrthoDB" id="5907283at2759"/>
<evidence type="ECO:0000313" key="2">
    <source>
        <dbReference type="Proteomes" id="UP000050761"/>
    </source>
</evidence>
<dbReference type="WBParaSite" id="HPBE_0000290101-mRNA-1">
    <property type="protein sequence ID" value="HPBE_0000290101-mRNA-1"/>
    <property type="gene ID" value="HPBE_0000290101"/>
</dbReference>
<accession>A0A3P7V1Y4</accession>
<proteinExistence type="predicted"/>
<accession>A0A183F9Q9</accession>
<sequence length="81" mass="9686">MGAFSFVRISVMRLSDYRDELEEKALDACECFRDGRIAFETHMSRERQEFLTEQEREDLVLAEREVSDLIDKVVEIMFLKY</sequence>
<dbReference type="EMBL" id="UZAH01005406">
    <property type="protein sequence ID" value="VDO29154.1"/>
    <property type="molecule type" value="Genomic_DNA"/>
</dbReference>
<keyword evidence="2" id="KW-1185">Reference proteome</keyword>
<reference evidence="3" key="2">
    <citation type="submission" date="2019-09" db="UniProtKB">
        <authorList>
            <consortium name="WormBaseParasite"/>
        </authorList>
    </citation>
    <scope>IDENTIFICATION</scope>
</reference>